<gene>
    <name evidence="1" type="ORF">FGU65_12830</name>
</gene>
<name>A0ABT8MCU5_9EURY</name>
<reference evidence="1" key="1">
    <citation type="submission" date="2019-05" db="EMBL/GenBank/DDBJ databases">
        <title>Methanoculleus sp. FWC-SCC1, a methanogenic archaeon isolated from deep marine cold seep.</title>
        <authorList>
            <person name="Chen Y.-W."/>
            <person name="Chen S.-C."/>
            <person name="Teng N.-H."/>
            <person name="Lai M.-C."/>
        </authorList>
    </citation>
    <scope>NUCLEOTIDE SEQUENCE</scope>
    <source>
        <strain evidence="1">FWC-SCC1</strain>
    </source>
</reference>
<proteinExistence type="predicted"/>
<protein>
    <submittedName>
        <fullName evidence="1">Uncharacterized protein</fullName>
    </submittedName>
</protein>
<organism evidence="1 2">
    <name type="scientific">Methanoculleus frigidifontis</name>
    <dbReference type="NCBI Taxonomy" id="2584085"/>
    <lineage>
        <taxon>Archaea</taxon>
        <taxon>Methanobacteriati</taxon>
        <taxon>Methanobacteriota</taxon>
        <taxon>Stenosarchaea group</taxon>
        <taxon>Methanomicrobia</taxon>
        <taxon>Methanomicrobiales</taxon>
        <taxon>Methanomicrobiaceae</taxon>
        <taxon>Methanoculleus</taxon>
    </lineage>
</organism>
<dbReference type="RefSeq" id="WP_301664939.1">
    <property type="nucleotide sequence ID" value="NZ_VCYH01000009.1"/>
</dbReference>
<evidence type="ECO:0000313" key="1">
    <source>
        <dbReference type="EMBL" id="MDN7025753.1"/>
    </source>
</evidence>
<dbReference type="Proteomes" id="UP001168338">
    <property type="component" value="Unassembled WGS sequence"/>
</dbReference>
<evidence type="ECO:0000313" key="2">
    <source>
        <dbReference type="Proteomes" id="UP001168338"/>
    </source>
</evidence>
<dbReference type="EMBL" id="VCYH01000009">
    <property type="protein sequence ID" value="MDN7025753.1"/>
    <property type="molecule type" value="Genomic_DNA"/>
</dbReference>
<keyword evidence="2" id="KW-1185">Reference proteome</keyword>
<sequence length="175" mass="20070">MDDVIEQGYTRLVEAIRETADEKEKLAGEVREQKAALLTRMAAEAAPLVPQIGLSMLNRARIDSNKELYDPEYYPEKMILLGKTEPMPYRPDDMTKRVDTQVCVLSEDGSLFELMYSSTEIRVDSYREKLAPDAALDLYSSEILFMLYRAMRECLQNERELLDALAKTLEYIAAE</sequence>
<accession>A0ABT8MCU5</accession>
<comment type="caution">
    <text evidence="1">The sequence shown here is derived from an EMBL/GenBank/DDBJ whole genome shotgun (WGS) entry which is preliminary data.</text>
</comment>